<evidence type="ECO:0000313" key="10">
    <source>
        <dbReference type="Proteomes" id="UP000239649"/>
    </source>
</evidence>
<evidence type="ECO:0000259" key="8">
    <source>
        <dbReference type="PROSITE" id="PS50127"/>
    </source>
</evidence>
<dbReference type="GO" id="GO:0005737">
    <property type="term" value="C:cytoplasm"/>
    <property type="evidence" value="ECO:0007669"/>
    <property type="project" value="TreeGrafter"/>
</dbReference>
<evidence type="ECO:0000256" key="5">
    <source>
        <dbReference type="PROSITE-ProRule" id="PRU10133"/>
    </source>
</evidence>
<dbReference type="AlphaFoldDB" id="A0A2P6VN25"/>
<dbReference type="GO" id="GO:0005681">
    <property type="term" value="C:spliceosomal complex"/>
    <property type="evidence" value="ECO:0007669"/>
    <property type="project" value="TreeGrafter"/>
</dbReference>
<dbReference type="GO" id="GO:0016740">
    <property type="term" value="F:transferase activity"/>
    <property type="evidence" value="ECO:0007669"/>
    <property type="project" value="UniProtKB-KW"/>
</dbReference>
<evidence type="ECO:0000313" key="9">
    <source>
        <dbReference type="EMBL" id="PSC75494.1"/>
    </source>
</evidence>
<gene>
    <name evidence="9" type="ORF">C2E20_1277</name>
</gene>
<evidence type="ECO:0000256" key="3">
    <source>
        <dbReference type="ARBA" id="ARBA00022786"/>
    </source>
</evidence>
<keyword evidence="10" id="KW-1185">Reference proteome</keyword>
<dbReference type="InterPro" id="IPR018816">
    <property type="entry name" value="Cactin_central"/>
</dbReference>
<feature type="domain" description="UBC core" evidence="8">
    <location>
        <begin position="809"/>
        <end position="961"/>
    </location>
</feature>
<dbReference type="Proteomes" id="UP000239649">
    <property type="component" value="Unassembled WGS sequence"/>
</dbReference>
<feature type="coiled-coil region" evidence="6">
    <location>
        <begin position="112"/>
        <end position="176"/>
    </location>
</feature>
<dbReference type="PANTHER" id="PTHR21737">
    <property type="entry name" value="POLYGLUTAMINE BINDING PROTEIN 1/MARVEL MEMBRANE-ASSOCIATING DOMAIN CONTAINING 3"/>
    <property type="match status" value="1"/>
</dbReference>
<feature type="region of interest" description="Disordered" evidence="7">
    <location>
        <begin position="460"/>
        <end position="508"/>
    </location>
</feature>
<dbReference type="SMART" id="SM00212">
    <property type="entry name" value="UBCc"/>
    <property type="match status" value="1"/>
</dbReference>
<dbReference type="Gene3D" id="3.10.110.10">
    <property type="entry name" value="Ubiquitin Conjugating Enzyme"/>
    <property type="match status" value="1"/>
</dbReference>
<proteinExistence type="inferred from homology"/>
<accession>A0A2P6VN25</accession>
<feature type="region of interest" description="Disordered" evidence="7">
    <location>
        <begin position="387"/>
        <end position="427"/>
    </location>
</feature>
<dbReference type="Pfam" id="PF09732">
    <property type="entry name" value="CactinC_cactus"/>
    <property type="match status" value="1"/>
</dbReference>
<dbReference type="GO" id="GO:0045292">
    <property type="term" value="P:mRNA cis splicing, via spliceosome"/>
    <property type="evidence" value="ECO:0007669"/>
    <property type="project" value="TreeGrafter"/>
</dbReference>
<feature type="region of interest" description="Disordered" evidence="7">
    <location>
        <begin position="1"/>
        <end position="54"/>
    </location>
</feature>
<evidence type="ECO:0000256" key="4">
    <source>
        <dbReference type="ARBA" id="ARBA00034534"/>
    </source>
</evidence>
<dbReference type="EMBL" id="LHPF02000002">
    <property type="protein sequence ID" value="PSC75494.1"/>
    <property type="molecule type" value="Genomic_DNA"/>
</dbReference>
<feature type="compositionally biased region" description="Acidic residues" evidence="7">
    <location>
        <begin position="395"/>
        <end position="408"/>
    </location>
</feature>
<evidence type="ECO:0000256" key="1">
    <source>
        <dbReference type="ARBA" id="ARBA00006895"/>
    </source>
</evidence>
<comment type="similarity">
    <text evidence="1">Belongs to the CACTIN family.</text>
</comment>
<comment type="caution">
    <text evidence="9">The sequence shown here is derived from an EMBL/GenBank/DDBJ whole genome shotgun (WGS) entry which is preliminary data.</text>
</comment>
<dbReference type="PANTHER" id="PTHR21737:SF4">
    <property type="entry name" value="SPLICING FACTOR CACTIN"/>
    <property type="match status" value="1"/>
</dbReference>
<dbReference type="InterPro" id="IPR023313">
    <property type="entry name" value="UBQ-conjugating_AS"/>
</dbReference>
<dbReference type="InterPro" id="IPR000608">
    <property type="entry name" value="UBC"/>
</dbReference>
<dbReference type="SMART" id="SM01050">
    <property type="entry name" value="CactinC_cactus"/>
    <property type="match status" value="1"/>
</dbReference>
<dbReference type="PROSITE" id="PS00183">
    <property type="entry name" value="UBC_1"/>
    <property type="match status" value="1"/>
</dbReference>
<keyword evidence="3" id="KW-0833">Ubl conjugation pathway</keyword>
<dbReference type="Pfam" id="PF10312">
    <property type="entry name" value="Cactin_mid"/>
    <property type="match status" value="1"/>
</dbReference>
<reference evidence="9 10" key="1">
    <citation type="journal article" date="2018" name="Plant J.">
        <title>Genome sequences of Chlorella sorokiniana UTEX 1602 and Micractinium conductrix SAG 241.80: implications to maltose excretion by a green alga.</title>
        <authorList>
            <person name="Arriola M.B."/>
            <person name="Velmurugan N."/>
            <person name="Zhang Y."/>
            <person name="Plunkett M.H."/>
            <person name="Hondzo H."/>
            <person name="Barney B.M."/>
        </authorList>
    </citation>
    <scope>NUCLEOTIDE SEQUENCE [LARGE SCALE GENOMIC DNA]</scope>
    <source>
        <strain evidence="9 10">SAG 241.80</strain>
    </source>
</reference>
<keyword evidence="6" id="KW-0175">Coiled coil</keyword>
<feature type="compositionally biased region" description="Low complexity" evidence="7">
    <location>
        <begin position="33"/>
        <end position="42"/>
    </location>
</feature>
<keyword evidence="2" id="KW-0808">Transferase</keyword>
<feature type="compositionally biased region" description="Basic residues" evidence="7">
    <location>
        <begin position="8"/>
        <end position="17"/>
    </location>
</feature>
<dbReference type="CDD" id="cd23798">
    <property type="entry name" value="UBCc_UBE2I"/>
    <property type="match status" value="1"/>
</dbReference>
<organism evidence="9 10">
    <name type="scientific">Micractinium conductrix</name>
    <dbReference type="NCBI Taxonomy" id="554055"/>
    <lineage>
        <taxon>Eukaryota</taxon>
        <taxon>Viridiplantae</taxon>
        <taxon>Chlorophyta</taxon>
        <taxon>core chlorophytes</taxon>
        <taxon>Trebouxiophyceae</taxon>
        <taxon>Chlorellales</taxon>
        <taxon>Chlorellaceae</taxon>
        <taxon>Chlorella clade</taxon>
        <taxon>Micractinium</taxon>
    </lineage>
</organism>
<name>A0A2P6VN25_9CHLO</name>
<feature type="compositionally biased region" description="Basic and acidic residues" evidence="7">
    <location>
        <begin position="467"/>
        <end position="485"/>
    </location>
</feature>
<dbReference type="Pfam" id="PF00179">
    <property type="entry name" value="UQ_con"/>
    <property type="match status" value="1"/>
</dbReference>
<protein>
    <recommendedName>
        <fullName evidence="4">Splicing factor Cactin</fullName>
    </recommendedName>
</protein>
<sequence length="965" mass="109453">MGKSDKKEKRKKEKKKEKKEEKEHKKRRRRSPSTDSSSSGSSTDEEEYKRRKADKLAMKVAQHLKKHKVTGIDYTDNDNPFGDSNLTERFVWGKKISKELASGRDVRDMTAKAEMRRQAERLEEIEKVKKRREQREAEREAMAEELDMIQRERAIAEAVELEKKEEEFHLEQAKSRTQRRMESGRPKAIDLLAHTLFQLEGMEPQQDDPVSIIASLTLLELKHLKEDIEAFQELDKHDALHADFWTAAYAVAEKEHYEQQKQEDIDRAQLRGESIPAKYTEREPGWHETIDADVQEMLTGKGYENLAQLQREIERQLDSGEAADPEYWGAVLRRLALHKARARLRSIHEDKLRQYVARQLGGVDVAEAMGWGREDAPAGAQLAAARAAALAAQQQEEEYPEEEGEEEAPAAAARARRPAAAGGVADENEIELDVGEEEEEGEPELDPELLALARPPEELAAEAGEEEGPKDKEQLVARGEPRSWEDLSDTEQDDKHREPGLYSPRPLLPTAYAGQEFEEEEEDWRLLQLMRAQVRYKEVQRYKDVTAAQAAARPAQAAADRIFRRVTARPGEAHRMLGGGTMATRFLAQAAPLGAQGAGPRNQPRVLGSEAPQQADDAAEAAFRAAAGRMMGDLGTSGDAPFGGEVPTAPDSQVYWWHEKYRPRRPKYFNRVHTGYEWNKYNQTHYDGDNPPPKTVQGYKFNIFYPELLDKTKAPTYAVDRDPTSEDGGTCILRFIAGPPYEDLAFRILNKEWEYNHKRGFKCVFERGILHLYFNFKRQRMTAVHVAALLIGSSSSSSTLPPVMSAGGVAASRLQEERKLWRKDHPFGFVAKPETRADGSSNLFKWRCSIPGKAGTGWEGGLFPLTLEFQPDYPAKPPRAAFPPGFLHPNVFPEGDVCLSILNPEKGWRASITVRQILVGVQELLHDPNIKDPANMVYETYKRDRPKYDKMISEQTRKYAVEKQI</sequence>
<feature type="active site" description="Glycyl thioester intermediate" evidence="5">
    <location>
        <position position="898"/>
    </location>
</feature>
<dbReference type="STRING" id="554055.A0A2P6VN25"/>
<dbReference type="InterPro" id="IPR019134">
    <property type="entry name" value="Cactin_C"/>
</dbReference>
<dbReference type="OrthoDB" id="265955at2759"/>
<evidence type="ECO:0000256" key="6">
    <source>
        <dbReference type="SAM" id="Coils"/>
    </source>
</evidence>
<evidence type="ECO:0000256" key="2">
    <source>
        <dbReference type="ARBA" id="ARBA00022679"/>
    </source>
</evidence>
<dbReference type="PROSITE" id="PS50127">
    <property type="entry name" value="UBC_2"/>
    <property type="match status" value="1"/>
</dbReference>
<evidence type="ECO:0000256" key="7">
    <source>
        <dbReference type="SAM" id="MobiDB-lite"/>
    </source>
</evidence>
<dbReference type="SUPFAM" id="SSF54495">
    <property type="entry name" value="UBC-like"/>
    <property type="match status" value="1"/>
</dbReference>
<dbReference type="InterPro" id="IPR016135">
    <property type="entry name" value="UBQ-conjugating_enzyme/RWD"/>
</dbReference>
<feature type="compositionally biased region" description="Low complexity" evidence="7">
    <location>
        <begin position="409"/>
        <end position="423"/>
    </location>
</feature>